<keyword evidence="5 8" id="KW-1133">Transmembrane helix</keyword>
<gene>
    <name evidence="9" type="ORF">GCM10025881_36220</name>
</gene>
<dbReference type="Pfam" id="PF02133">
    <property type="entry name" value="Transp_cyt_pur"/>
    <property type="match status" value="1"/>
</dbReference>
<reference evidence="10" key="1">
    <citation type="journal article" date="2019" name="Int. J. Syst. Evol. Microbiol.">
        <title>The Global Catalogue of Microorganisms (GCM) 10K type strain sequencing project: providing services to taxonomists for standard genome sequencing and annotation.</title>
        <authorList>
            <consortium name="The Broad Institute Genomics Platform"/>
            <consortium name="The Broad Institute Genome Sequencing Center for Infectious Disease"/>
            <person name="Wu L."/>
            <person name="Ma J."/>
        </authorList>
    </citation>
    <scope>NUCLEOTIDE SEQUENCE [LARGE SCALE GENOMIC DNA]</scope>
    <source>
        <strain evidence="10">NBRC 108894</strain>
    </source>
</reference>
<evidence type="ECO:0000313" key="9">
    <source>
        <dbReference type="EMBL" id="GMA96798.1"/>
    </source>
</evidence>
<feature type="compositionally biased region" description="Low complexity" evidence="7">
    <location>
        <begin position="146"/>
        <end position="186"/>
    </location>
</feature>
<feature type="region of interest" description="Disordered" evidence="7">
    <location>
        <begin position="217"/>
        <end position="248"/>
    </location>
</feature>
<dbReference type="InterPro" id="IPR026030">
    <property type="entry name" value="Pur-cyt_permease_Fcy2/21/22"/>
</dbReference>
<feature type="compositionally biased region" description="Pro residues" evidence="7">
    <location>
        <begin position="38"/>
        <end position="59"/>
    </location>
</feature>
<name>A0ABQ6KBN9_9MICO</name>
<feature type="region of interest" description="Disordered" evidence="7">
    <location>
        <begin position="1"/>
        <end position="190"/>
    </location>
</feature>
<evidence type="ECO:0000256" key="4">
    <source>
        <dbReference type="ARBA" id="ARBA00022692"/>
    </source>
</evidence>
<feature type="transmembrane region" description="Helical" evidence="8">
    <location>
        <begin position="574"/>
        <end position="596"/>
    </location>
</feature>
<keyword evidence="3" id="KW-0813">Transport</keyword>
<evidence type="ECO:0000313" key="10">
    <source>
        <dbReference type="Proteomes" id="UP001157034"/>
    </source>
</evidence>
<evidence type="ECO:0000256" key="1">
    <source>
        <dbReference type="ARBA" id="ARBA00004141"/>
    </source>
</evidence>
<feature type="transmembrane region" description="Helical" evidence="8">
    <location>
        <begin position="305"/>
        <end position="327"/>
    </location>
</feature>
<feature type="transmembrane region" description="Helical" evidence="8">
    <location>
        <begin position="390"/>
        <end position="414"/>
    </location>
</feature>
<evidence type="ECO:0000256" key="6">
    <source>
        <dbReference type="ARBA" id="ARBA00023136"/>
    </source>
</evidence>
<feature type="compositionally biased region" description="Low complexity" evidence="7">
    <location>
        <begin position="122"/>
        <end position="135"/>
    </location>
</feature>
<evidence type="ECO:0000256" key="2">
    <source>
        <dbReference type="ARBA" id="ARBA00008974"/>
    </source>
</evidence>
<feature type="transmembrane region" description="Helical" evidence="8">
    <location>
        <begin position="493"/>
        <end position="515"/>
    </location>
</feature>
<keyword evidence="6 8" id="KW-0472">Membrane</keyword>
<evidence type="ECO:0000256" key="8">
    <source>
        <dbReference type="SAM" id="Phobius"/>
    </source>
</evidence>
<feature type="transmembrane region" description="Helical" evidence="8">
    <location>
        <begin position="348"/>
        <end position="370"/>
    </location>
</feature>
<protein>
    <recommendedName>
        <fullName evidence="11">Cytosine permease</fullName>
    </recommendedName>
</protein>
<evidence type="ECO:0000256" key="5">
    <source>
        <dbReference type="ARBA" id="ARBA00022989"/>
    </source>
</evidence>
<keyword evidence="4 8" id="KW-0812">Transmembrane</keyword>
<comment type="similarity">
    <text evidence="2">Belongs to the purine-cytosine permease (2.A.39) family.</text>
</comment>
<dbReference type="RefSeq" id="WP_284255299.1">
    <property type="nucleotide sequence ID" value="NZ_BSVB01000001.1"/>
</dbReference>
<feature type="transmembrane region" description="Helical" evidence="8">
    <location>
        <begin position="608"/>
        <end position="629"/>
    </location>
</feature>
<organism evidence="9 10">
    <name type="scientific">Pseudolysinimonas kribbensis</name>
    <dbReference type="NCBI Taxonomy" id="433641"/>
    <lineage>
        <taxon>Bacteria</taxon>
        <taxon>Bacillati</taxon>
        <taxon>Actinomycetota</taxon>
        <taxon>Actinomycetes</taxon>
        <taxon>Micrococcales</taxon>
        <taxon>Microbacteriaceae</taxon>
        <taxon>Pseudolysinimonas</taxon>
    </lineage>
</organism>
<keyword evidence="10" id="KW-1185">Reference proteome</keyword>
<feature type="compositionally biased region" description="Low complexity" evidence="7">
    <location>
        <begin position="99"/>
        <end position="114"/>
    </location>
</feature>
<dbReference type="PANTHER" id="PTHR31806:SF1">
    <property type="entry name" value="PURINE-CYTOSINE PERMEASE FCY2-RELATED"/>
    <property type="match status" value="1"/>
</dbReference>
<feature type="transmembrane region" description="Helical" evidence="8">
    <location>
        <begin position="650"/>
        <end position="675"/>
    </location>
</feature>
<accession>A0ABQ6KBN9</accession>
<dbReference type="Proteomes" id="UP001157034">
    <property type="component" value="Unassembled WGS sequence"/>
</dbReference>
<feature type="transmembrane region" description="Helical" evidence="8">
    <location>
        <begin position="695"/>
        <end position="716"/>
    </location>
</feature>
<dbReference type="InterPro" id="IPR001248">
    <property type="entry name" value="Pur-cyt_permease"/>
</dbReference>
<dbReference type="Gene3D" id="1.10.4160.10">
    <property type="entry name" value="Hydantoin permease"/>
    <property type="match status" value="1"/>
</dbReference>
<dbReference type="EMBL" id="BSVB01000001">
    <property type="protein sequence ID" value="GMA96798.1"/>
    <property type="molecule type" value="Genomic_DNA"/>
</dbReference>
<feature type="transmembrane region" description="Helical" evidence="8">
    <location>
        <begin position="421"/>
        <end position="441"/>
    </location>
</feature>
<evidence type="ECO:0000256" key="7">
    <source>
        <dbReference type="SAM" id="MobiDB-lite"/>
    </source>
</evidence>
<feature type="transmembrane region" description="Helical" evidence="8">
    <location>
        <begin position="275"/>
        <end position="299"/>
    </location>
</feature>
<feature type="compositionally biased region" description="Low complexity" evidence="7">
    <location>
        <begin position="231"/>
        <end position="241"/>
    </location>
</feature>
<comment type="caution">
    <text evidence="9">The sequence shown here is derived from an EMBL/GenBank/DDBJ whole genome shotgun (WGS) entry which is preliminary data.</text>
</comment>
<evidence type="ECO:0000256" key="3">
    <source>
        <dbReference type="ARBA" id="ARBA00022448"/>
    </source>
</evidence>
<dbReference type="PANTHER" id="PTHR31806">
    <property type="entry name" value="PURINE-CYTOSINE PERMEASE FCY2-RELATED"/>
    <property type="match status" value="1"/>
</dbReference>
<feature type="compositionally biased region" description="Pro residues" evidence="7">
    <location>
        <begin position="221"/>
        <end position="230"/>
    </location>
</feature>
<proteinExistence type="inferred from homology"/>
<comment type="subcellular location">
    <subcellularLocation>
        <location evidence="1">Membrane</location>
        <topology evidence="1">Multi-pass membrane protein</topology>
    </subcellularLocation>
</comment>
<feature type="transmembrane region" description="Helical" evidence="8">
    <location>
        <begin position="453"/>
        <end position="473"/>
    </location>
</feature>
<feature type="transmembrane region" description="Helical" evidence="8">
    <location>
        <begin position="539"/>
        <end position="562"/>
    </location>
</feature>
<evidence type="ECO:0008006" key="11">
    <source>
        <dbReference type="Google" id="ProtNLM"/>
    </source>
</evidence>
<sequence>MTAESESEAAHAPVVEPALGTSPESPPSSEPDRDPLSAAPPPLYTPPPLVEPPAPPASPEPVARLLPPPTDLPDIAFRAELPPPPGYAEDGTPSPAEPPESGSADAAAPVALDPDPAPAPAPETLLPEAAEPAAASPGWDHLLAMVPEPTTPAAVAPEPLTPTPAWAPAAEPTTTEAPTPRAPAAGDVDDDDDVIDPADRVGPSPVIPLPVEGVAMAAGSPPAPSPPPTAAPTTAGVAAGATEEREPRLPRALAVETAGIEPTPREQRAGRAARLFWLWFAANASLVSVALGAVMLGTGMSLRQAIVATVVGIALSFIPLGFTTLAGKRSSQPTLVVSRSAFGTDGNLLPTILAILVRVFWGGVLLWMLGDALGRTLVPADADAGLGATRWALIGAAVGLLLTALVAAIGYGLLARVQLILSILTGLLIVGAAAVTLPKVHLDVALTRQDGPWLLIIGGAVLVFAFVGLVWAFSGSDLARYQRASASGASSMLWATFGATIPPFLLIVWGALLAASNPALATAFAAHPLSSIAGLLPSWYAAPLFVAAAVGLLSGSVLTLYSGGFALQNLTPQVPRVVGVVVAALLAFATAAGLVLLGADTRTVVHDLAVTLAVPVAGWAGIFAAEIMIRNRGFHTPSLLASGGIYPRVRWVNFIGLIVIAVVGYGFVSGGATWLGWEGFGWRLLGVGASEPLAGVDLGVLLALVLGILLPLVSAVPTIRRQEAAMDDGVAIART</sequence>